<dbReference type="Pfam" id="PF11855">
    <property type="entry name" value="DUF3375"/>
    <property type="match status" value="1"/>
</dbReference>
<evidence type="ECO:0000313" key="3">
    <source>
        <dbReference type="Proteomes" id="UP000501387"/>
    </source>
</evidence>
<dbReference type="Proteomes" id="UP000501387">
    <property type="component" value="Chromosome"/>
</dbReference>
<dbReference type="EMBL" id="CP049934">
    <property type="protein sequence ID" value="QIM15636.1"/>
    <property type="molecule type" value="Genomic_DNA"/>
</dbReference>
<proteinExistence type="predicted"/>
<dbReference type="RefSeq" id="WP_166321918.1">
    <property type="nucleotide sequence ID" value="NZ_CP049934.1"/>
</dbReference>
<feature type="coiled-coil region" evidence="1">
    <location>
        <begin position="149"/>
        <end position="210"/>
    </location>
</feature>
<gene>
    <name evidence="2" type="ORF">G7067_03135</name>
</gene>
<sequence>MNFDDISQLREHHPAWRLLRATSAPLIIAFLGDYFVEKNHGATSASTLVSELDDTLYALNAQTPDMFPRDPAAYLDEWADPQRSWLRKFYPIDSDEAHYDATPALEKAVRFVDELQQRSFVGTESRLHTLIELLRQIVHGSESDPEVRIAELEKRRDQIDAEIAEIRESGISLLDDSGVRDRYQLFSSTARELLSDFREVEENFRRLDRRAREKITSWEGGKGELLADLVESRSDISSSDQGRSFDAFYDFLLSGDRQRELAELVTAVQGMEAIEADRRLRFVHHDWADAAERTQQTVRNLSEQLRRFLEDQTWVEHRRVLDLVRSTEQIALRVRNDPPADGVGLVLDTPGLPIALAFERPFYDARPEPQVDSELEEVTIAESDYEALLAQRFVDSARLLENIRAIVPPRQTAELVDILQLYPVEQGVAEILGYLALSDDEVSIELHRDEETTIDYVDTAGIARRAKLPRVTVTRA</sequence>
<dbReference type="KEGG" id="lins:G7067_03135"/>
<evidence type="ECO:0000313" key="2">
    <source>
        <dbReference type="EMBL" id="QIM15636.1"/>
    </source>
</evidence>
<protein>
    <submittedName>
        <fullName evidence="2">DUF3375 domain-containing protein</fullName>
    </submittedName>
</protein>
<accession>A0A6G8FGJ1</accession>
<dbReference type="AlphaFoldDB" id="A0A6G8FGJ1"/>
<reference evidence="2 3" key="1">
    <citation type="submission" date="2020-03" db="EMBL/GenBank/DDBJ databases">
        <title>Leucobacter sp. nov., isolated from beetles.</title>
        <authorList>
            <person name="Hyun D.-W."/>
            <person name="Bae J.-W."/>
        </authorList>
    </citation>
    <scope>NUCLEOTIDE SEQUENCE [LARGE SCALE GENOMIC DNA]</scope>
    <source>
        <strain evidence="2 3">HDW9B</strain>
    </source>
</reference>
<keyword evidence="3" id="KW-1185">Reference proteome</keyword>
<dbReference type="InterPro" id="IPR021804">
    <property type="entry name" value="DUF3375"/>
</dbReference>
<name>A0A6G8FGJ1_9MICO</name>
<keyword evidence="1" id="KW-0175">Coiled coil</keyword>
<organism evidence="2 3">
    <name type="scientific">Leucobacter insecticola</name>
    <dbReference type="NCBI Taxonomy" id="2714934"/>
    <lineage>
        <taxon>Bacteria</taxon>
        <taxon>Bacillati</taxon>
        <taxon>Actinomycetota</taxon>
        <taxon>Actinomycetes</taxon>
        <taxon>Micrococcales</taxon>
        <taxon>Microbacteriaceae</taxon>
        <taxon>Leucobacter</taxon>
    </lineage>
</organism>
<evidence type="ECO:0000256" key="1">
    <source>
        <dbReference type="SAM" id="Coils"/>
    </source>
</evidence>